<dbReference type="EMBL" id="CP042433">
    <property type="protein sequence ID" value="QEC57494.1"/>
    <property type="molecule type" value="Genomic_DNA"/>
</dbReference>
<gene>
    <name evidence="2" type="ORF">FSB75_16835</name>
</gene>
<dbReference type="InterPro" id="IPR036653">
    <property type="entry name" value="CinA-like_C"/>
</dbReference>
<dbReference type="KEGG" id="fgg:FSB75_16835"/>
<sequence>MVAITSSSLFMLVKRHEFLRKCLCKVNTMFNRQALDELRDSLLGTRQTIAVAESVTSGFLQAAFSTVPDAASFFHGGITAYNLGQKYRHLRVDPIHAEDCNCVSEQVAATMALEVCQLFSSHWGVAITGYATKVPEGGNELHAFYAVAHKGKVVEEAIVRANTKEGVDAQLYFVNEVLKALQKQIKEPAAKRPSVS</sequence>
<dbReference type="SUPFAM" id="SSF142433">
    <property type="entry name" value="CinA-like"/>
    <property type="match status" value="1"/>
</dbReference>
<dbReference type="Proteomes" id="UP000321204">
    <property type="component" value="Chromosome"/>
</dbReference>
<dbReference type="AlphaFoldDB" id="A0A5B8ULE6"/>
<evidence type="ECO:0000313" key="3">
    <source>
        <dbReference type="Proteomes" id="UP000321204"/>
    </source>
</evidence>
<dbReference type="NCBIfam" id="TIGR00199">
    <property type="entry name" value="PncC_domain"/>
    <property type="match status" value="1"/>
</dbReference>
<dbReference type="Gene3D" id="3.90.950.20">
    <property type="entry name" value="CinA-like"/>
    <property type="match status" value="1"/>
</dbReference>
<accession>A0A5B8ULE6</accession>
<dbReference type="InterPro" id="IPR008136">
    <property type="entry name" value="CinA_C"/>
</dbReference>
<dbReference type="OrthoDB" id="1252536at2"/>
<protein>
    <submittedName>
        <fullName evidence="2">CinA family protein</fullName>
    </submittedName>
</protein>
<evidence type="ECO:0000259" key="1">
    <source>
        <dbReference type="Pfam" id="PF02464"/>
    </source>
</evidence>
<keyword evidence="3" id="KW-1185">Reference proteome</keyword>
<reference evidence="2 3" key="1">
    <citation type="journal article" date="2015" name="Int. J. Syst. Evol. Microbiol.">
        <title>Flavisolibacter ginsenosidimutans sp. nov., with ginsenoside-converting activity isolated from soil used for cultivating ginseng.</title>
        <authorList>
            <person name="Zhao Y."/>
            <person name="Liu Q."/>
            <person name="Kang M.S."/>
            <person name="Jin F."/>
            <person name="Yu H."/>
            <person name="Im W.T."/>
        </authorList>
    </citation>
    <scope>NUCLEOTIDE SEQUENCE [LARGE SCALE GENOMIC DNA]</scope>
    <source>
        <strain evidence="2 3">Gsoil 636</strain>
    </source>
</reference>
<dbReference type="Pfam" id="PF02464">
    <property type="entry name" value="CinA"/>
    <property type="match status" value="1"/>
</dbReference>
<feature type="domain" description="CinA C-terminal" evidence="1">
    <location>
        <begin position="36"/>
        <end position="152"/>
    </location>
</feature>
<organism evidence="2 3">
    <name type="scientific">Flavisolibacter ginsenosidimutans</name>
    <dbReference type="NCBI Taxonomy" id="661481"/>
    <lineage>
        <taxon>Bacteria</taxon>
        <taxon>Pseudomonadati</taxon>
        <taxon>Bacteroidota</taxon>
        <taxon>Chitinophagia</taxon>
        <taxon>Chitinophagales</taxon>
        <taxon>Chitinophagaceae</taxon>
        <taxon>Flavisolibacter</taxon>
    </lineage>
</organism>
<name>A0A5B8ULE6_9BACT</name>
<evidence type="ECO:0000313" key="2">
    <source>
        <dbReference type="EMBL" id="QEC57494.1"/>
    </source>
</evidence>
<proteinExistence type="predicted"/>